<name>A0A931FRR8_9HYPH</name>
<gene>
    <name evidence="4" type="ORF">I2H38_15770</name>
</gene>
<evidence type="ECO:0000256" key="1">
    <source>
        <dbReference type="ARBA" id="ARBA00022729"/>
    </source>
</evidence>
<comment type="caution">
    <text evidence="4">The sequence shown here is derived from an EMBL/GenBank/DDBJ whole genome shotgun (WGS) entry which is preliminary data.</text>
</comment>
<proteinExistence type="predicted"/>
<evidence type="ECO:0000313" key="5">
    <source>
        <dbReference type="Proteomes" id="UP000599312"/>
    </source>
</evidence>
<evidence type="ECO:0000259" key="3">
    <source>
        <dbReference type="Pfam" id="PF13505"/>
    </source>
</evidence>
<accession>A0A931FRR8</accession>
<feature type="signal peptide" evidence="2">
    <location>
        <begin position="1"/>
        <end position="22"/>
    </location>
</feature>
<evidence type="ECO:0000256" key="2">
    <source>
        <dbReference type="SAM" id="SignalP"/>
    </source>
</evidence>
<dbReference type="Gene3D" id="2.40.160.20">
    <property type="match status" value="1"/>
</dbReference>
<dbReference type="SUPFAM" id="SSF56925">
    <property type="entry name" value="OMPA-like"/>
    <property type="match status" value="1"/>
</dbReference>
<reference evidence="4" key="1">
    <citation type="submission" date="2020-11" db="EMBL/GenBank/DDBJ databases">
        <authorList>
            <person name="Kim M.K."/>
        </authorList>
    </citation>
    <scope>NUCLEOTIDE SEQUENCE</scope>
    <source>
        <strain evidence="4">BT350</strain>
    </source>
</reference>
<feature type="chain" id="PRO_5037940549" evidence="2">
    <location>
        <begin position="23"/>
        <end position="245"/>
    </location>
</feature>
<keyword evidence="5" id="KW-1185">Reference proteome</keyword>
<dbReference type="InterPro" id="IPR027385">
    <property type="entry name" value="Beta-barrel_OMP"/>
</dbReference>
<dbReference type="RefSeq" id="WP_196272817.1">
    <property type="nucleotide sequence ID" value="NZ_JADQDO010000008.1"/>
</dbReference>
<dbReference type="InterPro" id="IPR011250">
    <property type="entry name" value="OMP/PagP_B-barrel"/>
</dbReference>
<dbReference type="AlphaFoldDB" id="A0A931FRR8"/>
<protein>
    <submittedName>
        <fullName evidence="4">Porin family protein</fullName>
    </submittedName>
</protein>
<dbReference type="Pfam" id="PF13505">
    <property type="entry name" value="OMP_b-brl"/>
    <property type="match status" value="1"/>
</dbReference>
<dbReference type="Proteomes" id="UP000599312">
    <property type="component" value="Unassembled WGS sequence"/>
</dbReference>
<feature type="domain" description="Outer membrane protein beta-barrel" evidence="3">
    <location>
        <begin position="36"/>
        <end position="244"/>
    </location>
</feature>
<evidence type="ECO:0000313" key="4">
    <source>
        <dbReference type="EMBL" id="MBF9234833.1"/>
    </source>
</evidence>
<keyword evidence="1 2" id="KW-0732">Signal</keyword>
<organism evidence="4 5">
    <name type="scientific">Microvirga alba</name>
    <dbReference type="NCBI Taxonomy" id="2791025"/>
    <lineage>
        <taxon>Bacteria</taxon>
        <taxon>Pseudomonadati</taxon>
        <taxon>Pseudomonadota</taxon>
        <taxon>Alphaproteobacteria</taxon>
        <taxon>Hyphomicrobiales</taxon>
        <taxon>Methylobacteriaceae</taxon>
        <taxon>Microvirga</taxon>
    </lineage>
</organism>
<dbReference type="EMBL" id="JADQDO010000008">
    <property type="protein sequence ID" value="MBF9234833.1"/>
    <property type="molecule type" value="Genomic_DNA"/>
</dbReference>
<sequence>MRLTTIALASLAFGMVGLDARAADLPPAPVLDDSDEAFDAGWYLRGDIGAIDHLVARHGRDFGAGNVPPLVGTRFSRDVVFSGGVGYRFTPWLRADVTIDHRFEAAFRGTRFASASNHAGDRADVEATTFLANGYVDLDLWGGITPYLGAGIGVSRNRFDSGERLVTMAGASVVAPLPSRTHNVFAWALMAGVAFDITGNLTLDLGYRYTRLGNAGTGFDGADITPRARDIAAHEFRVGARYQFD</sequence>